<dbReference type="SUPFAM" id="SSF109854">
    <property type="entry name" value="DinB/YfiT-like putative metalloenzymes"/>
    <property type="match status" value="1"/>
</dbReference>
<reference evidence="1" key="1">
    <citation type="submission" date="2023-03" db="EMBL/GenBank/DDBJ databases">
        <title>Actinorhabdospora filicis NBRC 111898.</title>
        <authorList>
            <person name="Ichikawa N."/>
            <person name="Sato H."/>
            <person name="Tonouchi N."/>
        </authorList>
    </citation>
    <scope>NUCLEOTIDE SEQUENCE</scope>
    <source>
        <strain evidence="1">NBRC 111898</strain>
    </source>
</reference>
<evidence type="ECO:0000313" key="1">
    <source>
        <dbReference type="EMBL" id="GLZ80912.1"/>
    </source>
</evidence>
<dbReference type="AlphaFoldDB" id="A0A9W6SSA5"/>
<dbReference type="Gene3D" id="1.20.120.450">
    <property type="entry name" value="dinb family like domain"/>
    <property type="match status" value="1"/>
</dbReference>
<proteinExistence type="predicted"/>
<accession>A0A9W6SSA5</accession>
<dbReference type="Proteomes" id="UP001165079">
    <property type="component" value="Unassembled WGS sequence"/>
</dbReference>
<dbReference type="Pfam" id="PF04978">
    <property type="entry name" value="MST"/>
    <property type="match status" value="1"/>
</dbReference>
<dbReference type="EMBL" id="BSTX01000004">
    <property type="protein sequence ID" value="GLZ80912.1"/>
    <property type="molecule type" value="Genomic_DNA"/>
</dbReference>
<dbReference type="InterPro" id="IPR007061">
    <property type="entry name" value="MST-like"/>
</dbReference>
<dbReference type="RefSeq" id="WP_285666197.1">
    <property type="nucleotide sequence ID" value="NZ_BSTX01000004.1"/>
</dbReference>
<keyword evidence="2" id="KW-1185">Reference proteome</keyword>
<dbReference type="InterPro" id="IPR034660">
    <property type="entry name" value="DinB/YfiT-like"/>
</dbReference>
<evidence type="ECO:0000313" key="2">
    <source>
        <dbReference type="Proteomes" id="UP001165079"/>
    </source>
</evidence>
<sequence>MIELTTHFADTVPMPGEIETIVFALDRSRAQFAWKAGGLDAEALARRPLPSRITLGGLVKHLALVEELFTIDLTGEAPGSPLAEADHEDPDWAWRTAAEHTPDELYAMWRDAAAKSRAALLRVTADGGLDQPAKYWRNNDGETINLRRRMTDLHDEYARHVGHADLLREAVDGLVGEDPPR</sequence>
<comment type="caution">
    <text evidence="1">The sequence shown here is derived from an EMBL/GenBank/DDBJ whole genome shotgun (WGS) entry which is preliminary data.</text>
</comment>
<protein>
    <submittedName>
        <fullName evidence="1">Mini-circle protein</fullName>
    </submittedName>
</protein>
<name>A0A9W6SSA5_9ACTN</name>
<organism evidence="1 2">
    <name type="scientific">Actinorhabdospora filicis</name>
    <dbReference type="NCBI Taxonomy" id="1785913"/>
    <lineage>
        <taxon>Bacteria</taxon>
        <taxon>Bacillati</taxon>
        <taxon>Actinomycetota</taxon>
        <taxon>Actinomycetes</taxon>
        <taxon>Micromonosporales</taxon>
        <taxon>Micromonosporaceae</taxon>
        <taxon>Actinorhabdospora</taxon>
    </lineage>
</organism>
<gene>
    <name evidence="1" type="ORF">Afil01_57190</name>
</gene>